<dbReference type="Proteomes" id="UP000216052">
    <property type="component" value="Chromosome"/>
</dbReference>
<accession>A0ABZ3J2J5</accession>
<evidence type="ECO:0000313" key="2">
    <source>
        <dbReference type="Proteomes" id="UP000216052"/>
    </source>
</evidence>
<name>A0ABZ3J2J5_SPOA4</name>
<organism evidence="1 2">
    <name type="scientific">Sporomusa acidovorans (strain ATCC 49682 / DSM 3132 / Mol)</name>
    <dbReference type="NCBI Taxonomy" id="1123286"/>
    <lineage>
        <taxon>Bacteria</taxon>
        <taxon>Bacillati</taxon>
        <taxon>Bacillota</taxon>
        <taxon>Negativicutes</taxon>
        <taxon>Selenomonadales</taxon>
        <taxon>Sporomusaceae</taxon>
        <taxon>Sporomusa</taxon>
    </lineage>
</organism>
<dbReference type="EMBL" id="CP155571">
    <property type="protein sequence ID" value="XFO72298.1"/>
    <property type="molecule type" value="Genomic_DNA"/>
</dbReference>
<reference evidence="1" key="1">
    <citation type="submission" date="2024-05" db="EMBL/GenBank/DDBJ databases">
        <title>Isolation and characterization of Sporomusa carbonis sp. nov., a carboxydotrophic hydrogenogen in the genus of Sporomusa isolated from a charcoal burning pile.</title>
        <authorList>
            <person name="Boeer T."/>
            <person name="Rosenbaum F."/>
            <person name="Eysell L."/>
            <person name="Mueller V."/>
            <person name="Daniel R."/>
            <person name="Poehlein A."/>
        </authorList>
    </citation>
    <scope>NUCLEOTIDE SEQUENCE [LARGE SCALE GENOMIC DNA]</scope>
    <source>
        <strain evidence="1">DSM 3132</strain>
    </source>
</reference>
<protein>
    <submittedName>
        <fullName evidence="1">Uncharacterized protein</fullName>
    </submittedName>
</protein>
<proteinExistence type="predicted"/>
<gene>
    <name evidence="1" type="ORF">SPACI_023440</name>
</gene>
<dbReference type="RefSeq" id="WP_143122609.1">
    <property type="nucleotide sequence ID" value="NZ_CP155571.1"/>
</dbReference>
<evidence type="ECO:0000313" key="1">
    <source>
        <dbReference type="EMBL" id="XFO72298.1"/>
    </source>
</evidence>
<sequence length="206" mass="23901">MLKLFCVILQDGTNKSERKKDLHNLKRINQWIFAFWKRHNGMMIEKSDENIEVIDQYINIIEEIQSMYIDILPIVCDSKTTIEMITNLTKEYNGRITFNEECQDIKKFAGYHDFLTMTLKILIRLIMPGSQSLVSCNIIDNTDKKELPFVEFNLNQHSQPLSVIEQGVLKVGCSLLNEIGKIYNIKIAVEIAQNEFALAKVVWQLS</sequence>
<keyword evidence="2" id="KW-1185">Reference proteome</keyword>